<evidence type="ECO:0000313" key="2">
    <source>
        <dbReference type="EMBL" id="KAJ8400259.1"/>
    </source>
</evidence>
<dbReference type="AlphaFoldDB" id="A0AAD7WLA8"/>
<feature type="compositionally biased region" description="Pro residues" evidence="1">
    <location>
        <begin position="22"/>
        <end position="39"/>
    </location>
</feature>
<sequence>MHDSTRELQCRDHELTHADTCPRPPRFAAPPSPPQPPTPLYLTSLHNNPRGPINNRYRSWLAASGAVVSEGDRILYRPPSPSPRSPPTLGGFNPSPAFGEGHPYAQNGSAPQSGEASVETDRHAVPPTSLMSSPIVRPHVPPPPHRAACCPGEVFITGRHQVHDSGPE</sequence>
<proteinExistence type="predicted"/>
<name>A0AAD7WLA8_9TELE</name>
<feature type="region of interest" description="Disordered" evidence="1">
    <location>
        <begin position="69"/>
        <end position="149"/>
    </location>
</feature>
<dbReference type="Proteomes" id="UP001221898">
    <property type="component" value="Unassembled WGS sequence"/>
</dbReference>
<feature type="region of interest" description="Disordered" evidence="1">
    <location>
        <begin position="1"/>
        <end position="54"/>
    </location>
</feature>
<evidence type="ECO:0000313" key="3">
    <source>
        <dbReference type="Proteomes" id="UP001221898"/>
    </source>
</evidence>
<dbReference type="EMBL" id="JAINUG010000078">
    <property type="protein sequence ID" value="KAJ8400259.1"/>
    <property type="molecule type" value="Genomic_DNA"/>
</dbReference>
<organism evidence="2 3">
    <name type="scientific">Aldrovandia affinis</name>
    <dbReference type="NCBI Taxonomy" id="143900"/>
    <lineage>
        <taxon>Eukaryota</taxon>
        <taxon>Metazoa</taxon>
        <taxon>Chordata</taxon>
        <taxon>Craniata</taxon>
        <taxon>Vertebrata</taxon>
        <taxon>Euteleostomi</taxon>
        <taxon>Actinopterygii</taxon>
        <taxon>Neopterygii</taxon>
        <taxon>Teleostei</taxon>
        <taxon>Notacanthiformes</taxon>
        <taxon>Halosauridae</taxon>
        <taxon>Aldrovandia</taxon>
    </lineage>
</organism>
<feature type="compositionally biased region" description="Polar residues" evidence="1">
    <location>
        <begin position="106"/>
        <end position="115"/>
    </location>
</feature>
<reference evidence="2" key="1">
    <citation type="journal article" date="2023" name="Science">
        <title>Genome structures resolve the early diversification of teleost fishes.</title>
        <authorList>
            <person name="Parey E."/>
            <person name="Louis A."/>
            <person name="Montfort J."/>
            <person name="Bouchez O."/>
            <person name="Roques C."/>
            <person name="Iampietro C."/>
            <person name="Lluch J."/>
            <person name="Castinel A."/>
            <person name="Donnadieu C."/>
            <person name="Desvignes T."/>
            <person name="Floi Bucao C."/>
            <person name="Jouanno E."/>
            <person name="Wen M."/>
            <person name="Mejri S."/>
            <person name="Dirks R."/>
            <person name="Jansen H."/>
            <person name="Henkel C."/>
            <person name="Chen W.J."/>
            <person name="Zahm M."/>
            <person name="Cabau C."/>
            <person name="Klopp C."/>
            <person name="Thompson A.W."/>
            <person name="Robinson-Rechavi M."/>
            <person name="Braasch I."/>
            <person name="Lecointre G."/>
            <person name="Bobe J."/>
            <person name="Postlethwait J.H."/>
            <person name="Berthelot C."/>
            <person name="Roest Crollius H."/>
            <person name="Guiguen Y."/>
        </authorList>
    </citation>
    <scope>NUCLEOTIDE SEQUENCE</scope>
    <source>
        <strain evidence="2">NC1722</strain>
    </source>
</reference>
<protein>
    <submittedName>
        <fullName evidence="2">Uncharacterized protein</fullName>
    </submittedName>
</protein>
<comment type="caution">
    <text evidence="2">The sequence shown here is derived from an EMBL/GenBank/DDBJ whole genome shotgun (WGS) entry which is preliminary data.</text>
</comment>
<feature type="compositionally biased region" description="Basic and acidic residues" evidence="1">
    <location>
        <begin position="1"/>
        <end position="17"/>
    </location>
</feature>
<gene>
    <name evidence="2" type="ORF">AAFF_G00399530</name>
</gene>
<accession>A0AAD7WLA8</accession>
<keyword evidence="3" id="KW-1185">Reference proteome</keyword>
<evidence type="ECO:0000256" key="1">
    <source>
        <dbReference type="SAM" id="MobiDB-lite"/>
    </source>
</evidence>